<organism evidence="3 4">
    <name type="scientific">Massarina eburnea CBS 473.64</name>
    <dbReference type="NCBI Taxonomy" id="1395130"/>
    <lineage>
        <taxon>Eukaryota</taxon>
        <taxon>Fungi</taxon>
        <taxon>Dikarya</taxon>
        <taxon>Ascomycota</taxon>
        <taxon>Pezizomycotina</taxon>
        <taxon>Dothideomycetes</taxon>
        <taxon>Pleosporomycetidae</taxon>
        <taxon>Pleosporales</taxon>
        <taxon>Massarineae</taxon>
        <taxon>Massarinaceae</taxon>
        <taxon>Massarina</taxon>
    </lineage>
</organism>
<dbReference type="InterPro" id="IPR013536">
    <property type="entry name" value="WLM_dom"/>
</dbReference>
<dbReference type="PANTHER" id="PTHR30399">
    <property type="entry name" value="UNCHARACTERIZED PROTEIN YGJP"/>
    <property type="match status" value="1"/>
</dbReference>
<dbReference type="InterPro" id="IPR053136">
    <property type="entry name" value="UTP_pyrophosphatase-like"/>
</dbReference>
<name>A0A6A6S2F1_9PLEO</name>
<feature type="compositionally biased region" description="Acidic residues" evidence="1">
    <location>
        <begin position="256"/>
        <end position="266"/>
    </location>
</feature>
<proteinExistence type="predicted"/>
<dbReference type="PROSITE" id="PS51397">
    <property type="entry name" value="WLM"/>
    <property type="match status" value="1"/>
</dbReference>
<dbReference type="EMBL" id="MU006783">
    <property type="protein sequence ID" value="KAF2641322.1"/>
    <property type="molecule type" value="Genomic_DNA"/>
</dbReference>
<keyword evidence="4" id="KW-1185">Reference proteome</keyword>
<dbReference type="Proteomes" id="UP000799753">
    <property type="component" value="Unassembled WGS sequence"/>
</dbReference>
<feature type="region of interest" description="Disordered" evidence="1">
    <location>
        <begin position="150"/>
        <end position="186"/>
    </location>
</feature>
<dbReference type="CDD" id="cd07344">
    <property type="entry name" value="M48_yhfN_like"/>
    <property type="match status" value="1"/>
</dbReference>
<reference evidence="3" key="1">
    <citation type="journal article" date="2020" name="Stud. Mycol.">
        <title>101 Dothideomycetes genomes: a test case for predicting lifestyles and emergence of pathogens.</title>
        <authorList>
            <person name="Haridas S."/>
            <person name="Albert R."/>
            <person name="Binder M."/>
            <person name="Bloem J."/>
            <person name="Labutti K."/>
            <person name="Salamov A."/>
            <person name="Andreopoulos B."/>
            <person name="Baker S."/>
            <person name="Barry K."/>
            <person name="Bills G."/>
            <person name="Bluhm B."/>
            <person name="Cannon C."/>
            <person name="Castanera R."/>
            <person name="Culley D."/>
            <person name="Daum C."/>
            <person name="Ezra D."/>
            <person name="Gonzalez J."/>
            <person name="Henrissat B."/>
            <person name="Kuo A."/>
            <person name="Liang C."/>
            <person name="Lipzen A."/>
            <person name="Lutzoni F."/>
            <person name="Magnuson J."/>
            <person name="Mondo S."/>
            <person name="Nolan M."/>
            <person name="Ohm R."/>
            <person name="Pangilinan J."/>
            <person name="Park H.-J."/>
            <person name="Ramirez L."/>
            <person name="Alfaro M."/>
            <person name="Sun H."/>
            <person name="Tritt A."/>
            <person name="Yoshinaga Y."/>
            <person name="Zwiers L.-H."/>
            <person name="Turgeon B."/>
            <person name="Goodwin S."/>
            <person name="Spatafora J."/>
            <person name="Crous P."/>
            <person name="Grigoriev I."/>
        </authorList>
    </citation>
    <scope>NUCLEOTIDE SEQUENCE</scope>
    <source>
        <strain evidence="3">CBS 473.64</strain>
    </source>
</reference>
<evidence type="ECO:0000256" key="1">
    <source>
        <dbReference type="SAM" id="MobiDB-lite"/>
    </source>
</evidence>
<dbReference type="PANTHER" id="PTHR30399:SF1">
    <property type="entry name" value="UTP PYROPHOSPHATASE"/>
    <property type="match status" value="1"/>
</dbReference>
<evidence type="ECO:0000313" key="3">
    <source>
        <dbReference type="EMBL" id="KAF2641322.1"/>
    </source>
</evidence>
<evidence type="ECO:0000313" key="4">
    <source>
        <dbReference type="Proteomes" id="UP000799753"/>
    </source>
</evidence>
<dbReference type="Gene3D" id="3.30.2010.10">
    <property type="entry name" value="Metalloproteases ('zincins'), catalytic domain"/>
    <property type="match status" value="1"/>
</dbReference>
<protein>
    <submittedName>
        <fullName evidence="3">WLM-domain-containing protein</fullName>
    </submittedName>
</protein>
<gene>
    <name evidence="3" type="ORF">P280DRAFT_498177</name>
</gene>
<feature type="domain" description="WLM" evidence="2">
    <location>
        <begin position="10"/>
        <end position="248"/>
    </location>
</feature>
<dbReference type="AlphaFoldDB" id="A0A6A6S2F1"/>
<dbReference type="OrthoDB" id="447842at2759"/>
<accession>A0A6A6S2F1</accession>
<evidence type="ECO:0000259" key="2">
    <source>
        <dbReference type="PROSITE" id="PS51397"/>
    </source>
</evidence>
<sequence>MPLGFERLNERTQRPNALINFIRPLPGPSSTTAENILNRVAAICHPFMKANMILVQAMEEFPYNKEFVGRNFNGGEVIQLVLKDRNGRWLPQRMVEMVMVHELAHCKQMNHSKSFWKVRDAYAVDLRALWAKGYTGEGLWGRGRNLENGEVQSGSVDPGDVPEHLCGGTYGRSRKRRKGGKAKETVSYAERKQRRILKKFGTGGQALGADDDTKVKLEGGVAKKSKPRVAGSARGRDLRAAAALARFETAKKESVSDSETEDEYEQGNEAAAIDVDGEKMTDDKGRALFKICEEEDDEDGNARREMDEIHGTPSVNINVNINITTTCLVCSLANEAGSVTCMACANVLNPQLVANHWKCSSAACKGSQYANSGDAGRCGVCGAQRRTERIG</sequence>
<dbReference type="Pfam" id="PF08325">
    <property type="entry name" value="WLM"/>
    <property type="match status" value="1"/>
</dbReference>
<feature type="region of interest" description="Disordered" evidence="1">
    <location>
        <begin position="250"/>
        <end position="277"/>
    </location>
</feature>